<evidence type="ECO:0000313" key="4">
    <source>
        <dbReference type="Proteomes" id="UP000800039"/>
    </source>
</evidence>
<comment type="caution">
    <text evidence="3">The sequence shown here is derived from an EMBL/GenBank/DDBJ whole genome shotgun (WGS) entry which is preliminary data.</text>
</comment>
<evidence type="ECO:0000256" key="2">
    <source>
        <dbReference type="SAM" id="Phobius"/>
    </source>
</evidence>
<feature type="region of interest" description="Disordered" evidence="1">
    <location>
        <begin position="577"/>
        <end position="628"/>
    </location>
</feature>
<evidence type="ECO:0000313" key="3">
    <source>
        <dbReference type="EMBL" id="KAF1850553.1"/>
    </source>
</evidence>
<keyword evidence="4" id="KW-1185">Reference proteome</keyword>
<feature type="compositionally biased region" description="Polar residues" evidence="1">
    <location>
        <begin position="590"/>
        <end position="606"/>
    </location>
</feature>
<reference evidence="3" key="1">
    <citation type="submission" date="2020-01" db="EMBL/GenBank/DDBJ databases">
        <authorList>
            <consortium name="DOE Joint Genome Institute"/>
            <person name="Haridas S."/>
            <person name="Albert R."/>
            <person name="Binder M."/>
            <person name="Bloem J."/>
            <person name="Labutti K."/>
            <person name="Salamov A."/>
            <person name="Andreopoulos B."/>
            <person name="Baker S.E."/>
            <person name="Barry K."/>
            <person name="Bills G."/>
            <person name="Bluhm B.H."/>
            <person name="Cannon C."/>
            <person name="Castanera R."/>
            <person name="Culley D.E."/>
            <person name="Daum C."/>
            <person name="Ezra D."/>
            <person name="Gonzalez J.B."/>
            <person name="Henrissat B."/>
            <person name="Kuo A."/>
            <person name="Liang C."/>
            <person name="Lipzen A."/>
            <person name="Lutzoni F."/>
            <person name="Magnuson J."/>
            <person name="Mondo S."/>
            <person name="Nolan M."/>
            <person name="Ohm R."/>
            <person name="Pangilinan J."/>
            <person name="Park H.-J."/>
            <person name="Ramirez L."/>
            <person name="Alfaro M."/>
            <person name="Sun H."/>
            <person name="Tritt A."/>
            <person name="Yoshinaga Y."/>
            <person name="Zwiers L.-H."/>
            <person name="Turgeon B.G."/>
            <person name="Goodwin S.B."/>
            <person name="Spatafora J.W."/>
            <person name="Crous P.W."/>
            <person name="Grigoriev I.V."/>
        </authorList>
    </citation>
    <scope>NUCLEOTIDE SEQUENCE</scope>
    <source>
        <strain evidence="3">CBS 394.84</strain>
    </source>
</reference>
<keyword evidence="2" id="KW-0812">Transmembrane</keyword>
<feature type="compositionally biased region" description="Basic and acidic residues" evidence="1">
    <location>
        <begin position="617"/>
        <end position="628"/>
    </location>
</feature>
<dbReference type="OrthoDB" id="3801083at2759"/>
<dbReference type="GeneID" id="63855443"/>
<dbReference type="AlphaFoldDB" id="A0A9P4LD89"/>
<sequence length="628" mass="70390">MPILPTLTLRGQSTPSIIPAPGLSTTSKHSSGIIAGSIIGIIYVIPWYRRCQEVKVVKEQAVERQRASLRFFDELSQQNLRHSQATISTMCTVGTTLSVGDAIPMRMMPAMPVKVHNSRQTRLGSDLNGSHHETDALWERSSLATRDEHALCFHALFSTHVMPSQYTRSLAYILFLPFFTQSSSNPYNNRERKQSTTNSIQQSQRSQFEPLDMADFLRPSLVIVTEASYVTVTPTAFLATRSSVLPTLSSTMDMASTSAHLSISSTSISMAYTSSSAFVTSLLTSTASQTGIPPLPSEFAEPEDLHPNPKFNDTFAIMMLVALSIMAFLLFTLIGYLIYLCCKGKCPKCKNMQEQVDKWERGELKHITTDMVRRREVLNNGSLSGSTVDLEMGTIDPSLAAALHDLQGRQRAMFWNGTKETLHKMKRKLMRKLMSKGKNNAVRPVQTRASADRFFTVEVPSQPPQVHCEPGDNRLYDPPSPSCYSQPTQVNGPRAFSDHTDPELLQPVRFKRDSAPRRSTYTAYMRDVRGAPNRSDNIRQAEAGLSTQEYQAAEHAMQRDSTTESLMRRALEVVNRADQEVQRARHPSRYSENSAPIDSEQDTGARNQARESYQMADWRRGPRKDGFF</sequence>
<accession>A0A9P4LD89</accession>
<keyword evidence="2" id="KW-0472">Membrane</keyword>
<feature type="transmembrane region" description="Helical" evidence="2">
    <location>
        <begin position="315"/>
        <end position="339"/>
    </location>
</feature>
<feature type="region of interest" description="Disordered" evidence="1">
    <location>
        <begin position="186"/>
        <end position="206"/>
    </location>
</feature>
<keyword evidence="2" id="KW-1133">Transmembrane helix</keyword>
<proteinExistence type="predicted"/>
<organism evidence="3 4">
    <name type="scientific">Cucurbitaria berberidis CBS 394.84</name>
    <dbReference type="NCBI Taxonomy" id="1168544"/>
    <lineage>
        <taxon>Eukaryota</taxon>
        <taxon>Fungi</taxon>
        <taxon>Dikarya</taxon>
        <taxon>Ascomycota</taxon>
        <taxon>Pezizomycotina</taxon>
        <taxon>Dothideomycetes</taxon>
        <taxon>Pleosporomycetidae</taxon>
        <taxon>Pleosporales</taxon>
        <taxon>Pleosporineae</taxon>
        <taxon>Cucurbitariaceae</taxon>
        <taxon>Cucurbitaria</taxon>
    </lineage>
</organism>
<gene>
    <name evidence="3" type="ORF">K460DRAFT_423041</name>
</gene>
<evidence type="ECO:0000256" key="1">
    <source>
        <dbReference type="SAM" id="MobiDB-lite"/>
    </source>
</evidence>
<dbReference type="Proteomes" id="UP000800039">
    <property type="component" value="Unassembled WGS sequence"/>
</dbReference>
<evidence type="ECO:0008006" key="5">
    <source>
        <dbReference type="Google" id="ProtNLM"/>
    </source>
</evidence>
<dbReference type="RefSeq" id="XP_040793116.1">
    <property type="nucleotide sequence ID" value="XM_040938193.1"/>
</dbReference>
<name>A0A9P4LD89_9PLEO</name>
<dbReference type="EMBL" id="ML976614">
    <property type="protein sequence ID" value="KAF1850553.1"/>
    <property type="molecule type" value="Genomic_DNA"/>
</dbReference>
<feature type="compositionally biased region" description="Polar residues" evidence="1">
    <location>
        <begin position="195"/>
        <end position="206"/>
    </location>
</feature>
<protein>
    <recommendedName>
        <fullName evidence="5">Transmembrane protein</fullName>
    </recommendedName>
</protein>